<feature type="transmembrane region" description="Helical" evidence="1">
    <location>
        <begin position="20"/>
        <end position="47"/>
    </location>
</feature>
<keyword evidence="1" id="KW-1133">Transmembrane helix</keyword>
<dbReference type="Proteomes" id="UP000321558">
    <property type="component" value="Unassembled WGS sequence"/>
</dbReference>
<dbReference type="AlphaFoldDB" id="A0A511ZL67"/>
<keyword evidence="3" id="KW-1185">Reference proteome</keyword>
<evidence type="ECO:0000256" key="1">
    <source>
        <dbReference type="SAM" id="Phobius"/>
    </source>
</evidence>
<keyword evidence="1" id="KW-0812">Transmembrane</keyword>
<sequence length="52" mass="5716">MEELYKKDGQFSETNKAAIIALVLAAGLAFIQVDLAWIIGFVAAVIYEKNNN</sequence>
<proteinExistence type="predicted"/>
<protein>
    <submittedName>
        <fullName evidence="2">Uncharacterized protein</fullName>
    </submittedName>
</protein>
<evidence type="ECO:0000313" key="2">
    <source>
        <dbReference type="EMBL" id="GEN88187.1"/>
    </source>
</evidence>
<dbReference type="RefSeq" id="WP_156985633.1">
    <property type="nucleotide sequence ID" value="NZ_BJYM01000012.1"/>
</dbReference>
<organism evidence="2 3">
    <name type="scientific">Oceanobacillus sojae</name>
    <dbReference type="NCBI Taxonomy" id="582851"/>
    <lineage>
        <taxon>Bacteria</taxon>
        <taxon>Bacillati</taxon>
        <taxon>Bacillota</taxon>
        <taxon>Bacilli</taxon>
        <taxon>Bacillales</taxon>
        <taxon>Bacillaceae</taxon>
        <taxon>Oceanobacillus</taxon>
    </lineage>
</organism>
<evidence type="ECO:0000313" key="3">
    <source>
        <dbReference type="Proteomes" id="UP000321558"/>
    </source>
</evidence>
<reference evidence="2 3" key="1">
    <citation type="submission" date="2019-07" db="EMBL/GenBank/DDBJ databases">
        <title>Whole genome shotgun sequence of Oceanobacillus sojae NBRC 105379.</title>
        <authorList>
            <person name="Hosoyama A."/>
            <person name="Uohara A."/>
            <person name="Ohji S."/>
            <person name="Ichikawa N."/>
        </authorList>
    </citation>
    <scope>NUCLEOTIDE SEQUENCE [LARGE SCALE GENOMIC DNA]</scope>
    <source>
        <strain evidence="2 3">NBRC 105379</strain>
    </source>
</reference>
<keyword evidence="1" id="KW-0472">Membrane</keyword>
<dbReference type="EMBL" id="BJYM01000012">
    <property type="protein sequence ID" value="GEN88187.1"/>
    <property type="molecule type" value="Genomic_DNA"/>
</dbReference>
<gene>
    <name evidence="2" type="ORF">OSO01_29260</name>
</gene>
<name>A0A511ZL67_9BACI</name>
<accession>A0A511ZL67</accession>
<comment type="caution">
    <text evidence="2">The sequence shown here is derived from an EMBL/GenBank/DDBJ whole genome shotgun (WGS) entry which is preliminary data.</text>
</comment>